<accession>A0A645DP61</accession>
<proteinExistence type="predicted"/>
<gene>
    <name evidence="1" type="ORF">SDC9_138381</name>
</gene>
<reference evidence="1" key="1">
    <citation type="submission" date="2019-08" db="EMBL/GenBank/DDBJ databases">
        <authorList>
            <person name="Kucharzyk K."/>
            <person name="Murdoch R.W."/>
            <person name="Higgins S."/>
            <person name="Loffler F."/>
        </authorList>
    </citation>
    <scope>NUCLEOTIDE SEQUENCE</scope>
</reference>
<protein>
    <submittedName>
        <fullName evidence="1">Uncharacterized protein</fullName>
    </submittedName>
</protein>
<evidence type="ECO:0000313" key="1">
    <source>
        <dbReference type="EMBL" id="MPM91254.1"/>
    </source>
</evidence>
<comment type="caution">
    <text evidence="1">The sequence shown here is derived from an EMBL/GenBank/DDBJ whole genome shotgun (WGS) entry which is preliminary data.</text>
</comment>
<organism evidence="1">
    <name type="scientific">bioreactor metagenome</name>
    <dbReference type="NCBI Taxonomy" id="1076179"/>
    <lineage>
        <taxon>unclassified sequences</taxon>
        <taxon>metagenomes</taxon>
        <taxon>ecological metagenomes</taxon>
    </lineage>
</organism>
<dbReference type="AlphaFoldDB" id="A0A645DP61"/>
<sequence>MTEKLIEQITDTVMKRISLSVYTHRAVLVKREYCDMDFLCGLLHAMEAEGFAFTPYRLTDERPSDLSLRTVCREMILDEEGIMSLQELVGAHETVIIGDLSVGQLSALRDLRVEGPLLTLVYETLRQGKKVYALSRDMELQGHNIGLERKAKALIAELQNCGLTLVTRTGSCGVRLEKNMITLPDVLSIEVGPVLVRNDTAFTTTAKKYLTERGIDIIRH</sequence>
<name>A0A645DP61_9ZZZZ</name>
<dbReference type="EMBL" id="VSSQ01038345">
    <property type="protein sequence ID" value="MPM91254.1"/>
    <property type="molecule type" value="Genomic_DNA"/>
</dbReference>